<protein>
    <submittedName>
        <fullName evidence="2">DUF4194 domain-containing protein</fullName>
    </submittedName>
</protein>
<name>A0ABX8SBA7_9ACTN</name>
<evidence type="ECO:0000313" key="3">
    <source>
        <dbReference type="Proteomes" id="UP000887023"/>
    </source>
</evidence>
<accession>A0ABX8SBA7</accession>
<gene>
    <name evidence="2" type="ORF">KV203_06955</name>
</gene>
<feature type="compositionally biased region" description="Basic and acidic residues" evidence="1">
    <location>
        <begin position="228"/>
        <end position="248"/>
    </location>
</feature>
<organism evidence="2 3">
    <name type="scientific">Skermania pinensis</name>
    <dbReference type="NCBI Taxonomy" id="39122"/>
    <lineage>
        <taxon>Bacteria</taxon>
        <taxon>Bacillati</taxon>
        <taxon>Actinomycetota</taxon>
        <taxon>Actinomycetes</taxon>
        <taxon>Mycobacteriales</taxon>
        <taxon>Gordoniaceae</taxon>
        <taxon>Skermania</taxon>
    </lineage>
</organism>
<dbReference type="InterPro" id="IPR025449">
    <property type="entry name" value="JetB"/>
</dbReference>
<dbReference type="Pfam" id="PF13835">
    <property type="entry name" value="DUF4194"/>
    <property type="match status" value="1"/>
</dbReference>
<evidence type="ECO:0000256" key="1">
    <source>
        <dbReference type="SAM" id="MobiDB-lite"/>
    </source>
</evidence>
<feature type="region of interest" description="Disordered" evidence="1">
    <location>
        <begin position="221"/>
        <end position="248"/>
    </location>
</feature>
<sequence length="248" mass="27841">MSRPDAGGTGVDFEALPVVGGAGGPELGRQSGPRFDGDVSELPDRACWALQNLLTNRYLTKTDQPQLWSWVQDHRTQLAVRLSELDLRLRIVDELDVVFVEQADYDSPWGRKLLRREPLNTYDSILALHLAKLMRAARDEHVVISREDIHELFAGVHNDTDRDRSAFDRRIDEAIEKLERIKLLGRSGDDETSYIISPVITAVMTASIVTDLQHQFERLQRAAGTRNDSGDRTEGNASAEGEHDIDAE</sequence>
<dbReference type="Proteomes" id="UP000887023">
    <property type="component" value="Chromosome"/>
</dbReference>
<dbReference type="EMBL" id="CP079105">
    <property type="protein sequence ID" value="QXQ15082.1"/>
    <property type="molecule type" value="Genomic_DNA"/>
</dbReference>
<keyword evidence="3" id="KW-1185">Reference proteome</keyword>
<evidence type="ECO:0000313" key="2">
    <source>
        <dbReference type="EMBL" id="QXQ15082.1"/>
    </source>
</evidence>
<proteinExistence type="predicted"/>
<reference evidence="2" key="1">
    <citation type="submission" date="2021-07" db="EMBL/GenBank/DDBJ databases">
        <title>Candidatus Kaistella beijingensis sp. nov. isolated from a municipal wastewater treatment plant is involved in sludge foaming.</title>
        <authorList>
            <person name="Song Y."/>
            <person name="Liu S.-J."/>
        </authorList>
    </citation>
    <scope>NUCLEOTIDE SEQUENCE</scope>
    <source>
        <strain evidence="2">DSM 43998</strain>
    </source>
</reference>
<feature type="region of interest" description="Disordered" evidence="1">
    <location>
        <begin position="1"/>
        <end position="33"/>
    </location>
</feature>
<dbReference type="RefSeq" id="WP_066473073.1">
    <property type="nucleotide sequence ID" value="NZ_CBCRUZ010000013.1"/>
</dbReference>